<evidence type="ECO:0000259" key="12">
    <source>
        <dbReference type="Pfam" id="PF08221"/>
    </source>
</evidence>
<evidence type="ECO:0000259" key="11">
    <source>
        <dbReference type="Pfam" id="PF05645"/>
    </source>
</evidence>
<keyword evidence="15" id="KW-1185">Reference proteome</keyword>
<evidence type="ECO:0000313" key="14">
    <source>
        <dbReference type="EMBL" id="KAH0565621.1"/>
    </source>
</evidence>
<feature type="region of interest" description="Disordered" evidence="10">
    <location>
        <begin position="405"/>
        <end position="433"/>
    </location>
</feature>
<comment type="similarity">
    <text evidence="2 9">Belongs to the RNA polymerase beta chain family.</text>
</comment>
<dbReference type="Proteomes" id="UP000750711">
    <property type="component" value="Unassembled WGS sequence"/>
</dbReference>
<dbReference type="InterPro" id="IPR036390">
    <property type="entry name" value="WH_DNA-bd_sf"/>
</dbReference>
<evidence type="ECO:0000256" key="7">
    <source>
        <dbReference type="ARBA" id="ARBA00023242"/>
    </source>
</evidence>
<dbReference type="InterPro" id="IPR036388">
    <property type="entry name" value="WH-like_DNA-bd_sf"/>
</dbReference>
<dbReference type="PANTHER" id="PTHR12949:SF0">
    <property type="entry name" value="DNA-DIRECTED RNA POLYMERASE III SUBUNIT RPC3"/>
    <property type="match status" value="1"/>
</dbReference>
<dbReference type="PANTHER" id="PTHR12949">
    <property type="entry name" value="RNA POLYMERASE III DNA DIRECTED -RELATED"/>
    <property type="match status" value="1"/>
</dbReference>
<feature type="domain" description="RNA polymerase III subunit RPC82-related helix-turn-helix" evidence="12">
    <location>
        <begin position="7"/>
        <end position="63"/>
    </location>
</feature>
<accession>A0A9P8RT49</accession>
<keyword evidence="7 9" id="KW-0539">Nucleus</keyword>
<reference evidence="14" key="1">
    <citation type="submission" date="2021-03" db="EMBL/GenBank/DDBJ databases">
        <title>Comparative genomics and phylogenomic investigation of the class Geoglossomycetes provide insights into ecological specialization and systematics.</title>
        <authorList>
            <person name="Melie T."/>
            <person name="Pirro S."/>
            <person name="Miller A.N."/>
            <person name="Quandt A."/>
        </authorList>
    </citation>
    <scope>NUCLEOTIDE SEQUENCE</scope>
    <source>
        <strain evidence="14">CAQ_001_2017</strain>
    </source>
</reference>
<evidence type="ECO:0000256" key="8">
    <source>
        <dbReference type="ARBA" id="ARBA00025127"/>
    </source>
</evidence>
<dbReference type="AlphaFoldDB" id="A0A9P8RT49"/>
<comment type="caution">
    <text evidence="14">The sequence shown here is derived from an EMBL/GenBank/DDBJ whole genome shotgun (WGS) entry which is preliminary data.</text>
</comment>
<dbReference type="EMBL" id="JAGHQM010000075">
    <property type="protein sequence ID" value="KAH0565621.1"/>
    <property type="molecule type" value="Genomic_DNA"/>
</dbReference>
<evidence type="ECO:0000256" key="1">
    <source>
        <dbReference type="ARBA" id="ARBA00004123"/>
    </source>
</evidence>
<evidence type="ECO:0000256" key="4">
    <source>
        <dbReference type="ARBA" id="ARBA00016689"/>
    </source>
</evidence>
<dbReference type="InterPro" id="IPR055207">
    <property type="entry name" value="POLR3C_WHD"/>
</dbReference>
<protein>
    <recommendedName>
        <fullName evidence="4 9">DNA-directed RNA polymerase III subunit RPC3</fullName>
        <shortName evidence="9">RNA polymerase III subunit C3</shortName>
    </recommendedName>
</protein>
<keyword evidence="5 9" id="KW-0240">DNA-directed RNA polymerase</keyword>
<gene>
    <name evidence="14" type="ORF">GP486_000979</name>
</gene>
<keyword evidence="6 9" id="KW-0804">Transcription</keyword>
<evidence type="ECO:0000256" key="6">
    <source>
        <dbReference type="ARBA" id="ARBA00023163"/>
    </source>
</evidence>
<feature type="domain" description="RNA polymerase III Rpc82 C -terminal" evidence="11">
    <location>
        <begin position="172"/>
        <end position="490"/>
    </location>
</feature>
<sequence>MSRHALELCTLLVNDIYGELSSHVLSTLFRYGRLTISQLSQKSHLPLRQLKHGLVVLIQQHLALHYTSPDDGITYYEADWMSSYSLARSGKVMRLAEERFGEAAGTVIANLLTQGHVRVGDLVDAYGLSAAKAKGNVKGGGINREVNGQAKFGDVGIKAEHQGLTLSRLHSIIHRMLHSGYITQVTEEQFWPITDYQNDIERTAKREHFSGGVKGPKQKQELEEMVRERMRKNREVVRSKFGVDSGSRGIKRPASDITARGRGKRVKIDYGFESGYTKGDDTEDTFVDENLVIRVNHEKFVVVFRNQELINLSEKRIGSATAQVYAELLRRLEANIDRCKDNLAPVGESDEMEWGPSISTLELSATLSRDIDLVNSIGKAPIVKTEMKGQKFIVNSRKRRRLELEDDVVGDASSDEGESDAEDTDSDDHWGDEDFDISMQDNSLVKNQKGRMAEIKRHLQLLAEDSYRFVRSVGNRGLGEWTVDFDALTGILKQAELESIITERFDGVATRLVRILSEKGKLDEKQVSNISLLKQKEARAALTLLYESGFIQLQEVPRDANRQPSRTIYLWYFDMERCRQLVLQDCYKAMARCLQRANTEKQKMHPLLAKAERTDVVGREEHYLSKIERAALQSWKEKEERLLGQVARLDRLVGIFRDY</sequence>
<feature type="domain" description="DNA-directed RNA polymerase III subunit RPC3 winged-helix" evidence="13">
    <location>
        <begin position="497"/>
        <end position="572"/>
    </location>
</feature>
<evidence type="ECO:0000256" key="5">
    <source>
        <dbReference type="ARBA" id="ARBA00022478"/>
    </source>
</evidence>
<dbReference type="GO" id="GO:0005666">
    <property type="term" value="C:RNA polymerase III complex"/>
    <property type="evidence" value="ECO:0007669"/>
    <property type="project" value="UniProtKB-UniRule"/>
</dbReference>
<evidence type="ECO:0000313" key="15">
    <source>
        <dbReference type="Proteomes" id="UP000750711"/>
    </source>
</evidence>
<dbReference type="SUPFAM" id="SSF46785">
    <property type="entry name" value="Winged helix' DNA-binding domain"/>
    <property type="match status" value="1"/>
</dbReference>
<evidence type="ECO:0000256" key="9">
    <source>
        <dbReference type="RuleBase" id="RU367076"/>
    </source>
</evidence>
<evidence type="ECO:0000256" key="10">
    <source>
        <dbReference type="SAM" id="MobiDB-lite"/>
    </source>
</evidence>
<comment type="subcellular location">
    <subcellularLocation>
        <location evidence="1 9">Nucleus</location>
    </subcellularLocation>
</comment>
<comment type="subunit">
    <text evidence="3 9">Component of the RNA polymerase III (Pol III) complex consisting of 17 subunits.</text>
</comment>
<evidence type="ECO:0000256" key="2">
    <source>
        <dbReference type="ARBA" id="ARBA00006835"/>
    </source>
</evidence>
<proteinExistence type="inferred from homology"/>
<dbReference type="Gene3D" id="1.10.10.10">
    <property type="entry name" value="Winged helix-like DNA-binding domain superfamily/Winged helix DNA-binding domain"/>
    <property type="match status" value="2"/>
</dbReference>
<dbReference type="Pfam" id="PF05645">
    <property type="entry name" value="RNA_pol_Rpc82"/>
    <property type="match status" value="1"/>
</dbReference>
<dbReference type="InterPro" id="IPR008806">
    <property type="entry name" value="RNA_pol_III_Rpc82_C"/>
</dbReference>
<dbReference type="InterPro" id="IPR039748">
    <property type="entry name" value="RPC3"/>
</dbReference>
<organism evidence="14 15">
    <name type="scientific">Trichoglossum hirsutum</name>
    <dbReference type="NCBI Taxonomy" id="265104"/>
    <lineage>
        <taxon>Eukaryota</taxon>
        <taxon>Fungi</taxon>
        <taxon>Dikarya</taxon>
        <taxon>Ascomycota</taxon>
        <taxon>Pezizomycotina</taxon>
        <taxon>Geoglossomycetes</taxon>
        <taxon>Geoglossales</taxon>
        <taxon>Geoglossaceae</taxon>
        <taxon>Trichoglossum</taxon>
    </lineage>
</organism>
<dbReference type="Pfam" id="PF22536">
    <property type="entry name" value="WHD_POLR3C"/>
    <property type="match status" value="1"/>
</dbReference>
<dbReference type="GO" id="GO:0003697">
    <property type="term" value="F:single-stranded DNA binding"/>
    <property type="evidence" value="ECO:0007669"/>
    <property type="project" value="UniProtKB-UniRule"/>
</dbReference>
<name>A0A9P8RT49_9PEZI</name>
<evidence type="ECO:0000259" key="13">
    <source>
        <dbReference type="Pfam" id="PF22536"/>
    </source>
</evidence>
<evidence type="ECO:0000256" key="3">
    <source>
        <dbReference type="ARBA" id="ARBA00011206"/>
    </source>
</evidence>
<dbReference type="Pfam" id="PF08221">
    <property type="entry name" value="HTH_9"/>
    <property type="match status" value="1"/>
</dbReference>
<dbReference type="GO" id="GO:0006351">
    <property type="term" value="P:DNA-templated transcription"/>
    <property type="evidence" value="ECO:0007669"/>
    <property type="project" value="InterPro"/>
</dbReference>
<comment type="function">
    <text evidence="8 9">DNA-dependent RNA polymerase catalyzes the transcription of DNA into RNA using the four ribonucleoside triphosphates as substrates. Specific core component of RNA polymerase III which synthesizes small RNAs, such as 5S rRNA and tRNAs.</text>
</comment>
<dbReference type="InterPro" id="IPR013197">
    <property type="entry name" value="RNA_pol_III_RPC82-rel_HTH"/>
</dbReference>